<dbReference type="AlphaFoldDB" id="A0A2T8IGB9"/>
<organism evidence="2">
    <name type="scientific">Panicum hallii</name>
    <dbReference type="NCBI Taxonomy" id="206008"/>
    <lineage>
        <taxon>Eukaryota</taxon>
        <taxon>Viridiplantae</taxon>
        <taxon>Streptophyta</taxon>
        <taxon>Embryophyta</taxon>
        <taxon>Tracheophyta</taxon>
        <taxon>Spermatophyta</taxon>
        <taxon>Magnoliopsida</taxon>
        <taxon>Liliopsida</taxon>
        <taxon>Poales</taxon>
        <taxon>Poaceae</taxon>
        <taxon>PACMAD clade</taxon>
        <taxon>Panicoideae</taxon>
        <taxon>Panicodae</taxon>
        <taxon>Paniceae</taxon>
        <taxon>Panicinae</taxon>
        <taxon>Panicum</taxon>
        <taxon>Panicum sect. Panicum</taxon>
    </lineage>
</organism>
<dbReference type="EMBL" id="CM008051">
    <property type="protein sequence ID" value="PVH36712.1"/>
    <property type="molecule type" value="Genomic_DNA"/>
</dbReference>
<feature type="compositionally biased region" description="Low complexity" evidence="1">
    <location>
        <begin position="144"/>
        <end position="153"/>
    </location>
</feature>
<evidence type="ECO:0000256" key="1">
    <source>
        <dbReference type="SAM" id="MobiDB-lite"/>
    </source>
</evidence>
<proteinExistence type="predicted"/>
<sequence>MPASRSWACCSPACAAARLPRRPRVCSRTTALSQRLRTPAAAHSPLLCAAPSRAAAVPAPARSHAGLSAPYAAPSWPPHAPATRPRTPGRRPASATPCLSARPSRRSLHQRCSRAHTPPAAGLLRLPPPAARAWAARPRPPAPGAARLRQGPAQAPLDPPCSLRPHAWSPSAWTCAAGTEQKERGKGAERERIGRWIRVEQRKMCCR</sequence>
<feature type="compositionally biased region" description="Low complexity" evidence="1">
    <location>
        <begin position="118"/>
        <end position="137"/>
    </location>
</feature>
<feature type="region of interest" description="Disordered" evidence="1">
    <location>
        <begin position="65"/>
        <end position="157"/>
    </location>
</feature>
<evidence type="ECO:0000313" key="2">
    <source>
        <dbReference type="EMBL" id="PVH36712.1"/>
    </source>
</evidence>
<protein>
    <submittedName>
        <fullName evidence="2">Uncharacterized protein</fullName>
    </submittedName>
</protein>
<reference evidence="2" key="1">
    <citation type="submission" date="2018-04" db="EMBL/GenBank/DDBJ databases">
        <title>WGS assembly of Panicum hallii.</title>
        <authorList>
            <person name="Lovell J."/>
            <person name="Jenkins J."/>
            <person name="Lowry D."/>
            <person name="Mamidi S."/>
            <person name="Sreedasyam A."/>
            <person name="Weng X."/>
            <person name="Barry K."/>
            <person name="Bonette J."/>
            <person name="Campitelli B."/>
            <person name="Daum C."/>
            <person name="Gordon S."/>
            <person name="Gould B."/>
            <person name="Lipzen A."/>
            <person name="Macqueen A."/>
            <person name="Palacio-Mejia J."/>
            <person name="Plott C."/>
            <person name="Shakirov E."/>
            <person name="Shu S."/>
            <person name="Yoshinaga Y."/>
            <person name="Zane M."/>
            <person name="Rokhsar D."/>
            <person name="Grimwood J."/>
            <person name="Schmutz J."/>
            <person name="Juenger T."/>
        </authorList>
    </citation>
    <scope>NUCLEOTIDE SEQUENCE [LARGE SCALE GENOMIC DNA]</scope>
    <source>
        <strain evidence="2">FIL2</strain>
    </source>
</reference>
<feature type="compositionally biased region" description="Basic residues" evidence="1">
    <location>
        <begin position="103"/>
        <end position="114"/>
    </location>
</feature>
<gene>
    <name evidence="2" type="ORF">PAHAL_6G149300</name>
</gene>
<accession>A0A2T8IGB9</accession>
<dbReference type="Gramene" id="PVH36712">
    <property type="protein sequence ID" value="PVH36712"/>
    <property type="gene ID" value="PAHAL_6G149300"/>
</dbReference>
<name>A0A2T8IGB9_9POAL</name>
<feature type="compositionally biased region" description="Low complexity" evidence="1">
    <location>
        <begin position="81"/>
        <end position="97"/>
    </location>
</feature>
<dbReference type="Proteomes" id="UP000243499">
    <property type="component" value="Chromosome 6"/>
</dbReference>